<reference evidence="2 3" key="1">
    <citation type="submission" date="2012-09" db="EMBL/GenBank/DDBJ databases">
        <title>The Genome Sequence of Bacteroides oleiciplenus YIT 12058.</title>
        <authorList>
            <consortium name="The Broad Institute Genome Sequencing Platform"/>
            <person name="Earl A."/>
            <person name="Ward D."/>
            <person name="Feldgarden M."/>
            <person name="Gevers D."/>
            <person name="Morotomi M."/>
            <person name="Walker B."/>
            <person name="Young S.K."/>
            <person name="Zeng Q."/>
            <person name="Gargeya S."/>
            <person name="Fitzgerald M."/>
            <person name="Haas B."/>
            <person name="Abouelleil A."/>
            <person name="Alvarado L."/>
            <person name="Arachchi H.M."/>
            <person name="Berlin A.M."/>
            <person name="Chapman S.B."/>
            <person name="Goldberg J."/>
            <person name="Griggs A."/>
            <person name="Gujja S."/>
            <person name="Hansen M."/>
            <person name="Howarth C."/>
            <person name="Imamovic A."/>
            <person name="Larimer J."/>
            <person name="McCowen C."/>
            <person name="Montmayeur A."/>
            <person name="Murphy C."/>
            <person name="Neiman D."/>
            <person name="Pearson M."/>
            <person name="Priest M."/>
            <person name="Roberts A."/>
            <person name="Saif S."/>
            <person name="Shea T."/>
            <person name="Sisk P."/>
            <person name="Sykes S."/>
            <person name="Wortman J."/>
            <person name="Nusbaum C."/>
            <person name="Birren B."/>
        </authorList>
    </citation>
    <scope>NUCLEOTIDE SEQUENCE [LARGE SCALE GENOMIC DNA]</scope>
    <source>
        <strain evidence="2 3">YIT 12058</strain>
    </source>
</reference>
<dbReference type="HOGENOM" id="CLU_098937_0_0_10"/>
<feature type="domain" description="Outer membrane protein beta-barrel" evidence="1">
    <location>
        <begin position="43"/>
        <end position="215"/>
    </location>
</feature>
<dbReference type="Proteomes" id="UP000009872">
    <property type="component" value="Unassembled WGS sequence"/>
</dbReference>
<dbReference type="STRING" id="742727.HMPREF9447_00357"/>
<evidence type="ECO:0000313" key="3">
    <source>
        <dbReference type="Proteomes" id="UP000009872"/>
    </source>
</evidence>
<evidence type="ECO:0000259" key="1">
    <source>
        <dbReference type="Pfam" id="PF13568"/>
    </source>
</evidence>
<accession>K9EU22</accession>
<evidence type="ECO:0000313" key="2">
    <source>
        <dbReference type="EMBL" id="EKU92700.1"/>
    </source>
</evidence>
<protein>
    <recommendedName>
        <fullName evidence="1">Outer membrane protein beta-barrel domain-containing protein</fullName>
    </recommendedName>
</protein>
<gene>
    <name evidence="2" type="ORF">HMPREF9447_00357</name>
</gene>
<keyword evidence="3" id="KW-1185">Reference proteome</keyword>
<comment type="caution">
    <text evidence="2">The sequence shown here is derived from an EMBL/GenBank/DDBJ whole genome shotgun (WGS) entry which is preliminary data.</text>
</comment>
<dbReference type="AlphaFoldDB" id="K9EU22"/>
<sequence length="251" mass="28682">MMNRVLKIFMLCLLFLPATLWGQSPLVPGTAVEEPLKKHHHDRPVNFGIKGGFTSSLFLVSNLTLNGITINEVQNNYKIGYFASIFMRINFERHFLQPEISYNINRCNIAFEKPAADDAPLEMASITSSIHSIDIPVIYGYNVIKEGPYSLAVFGGPKFRYIWNKKSEVTFENFDQQGINEKLRPLNLSFTLGVAVTISRVFFDFRYDIGLHNISRKVTYDDGTNSENPPVDEIRFHRRDNVLSFSLGVFF</sequence>
<dbReference type="PATRIC" id="fig|742727.4.peg.363"/>
<proteinExistence type="predicted"/>
<dbReference type="InterPro" id="IPR025665">
    <property type="entry name" value="Beta-barrel_OMP_2"/>
</dbReference>
<dbReference type="Pfam" id="PF13568">
    <property type="entry name" value="OMP_b-brl_2"/>
    <property type="match status" value="1"/>
</dbReference>
<organism evidence="2 3">
    <name type="scientific">Bacteroides oleiciplenus YIT 12058</name>
    <dbReference type="NCBI Taxonomy" id="742727"/>
    <lineage>
        <taxon>Bacteria</taxon>
        <taxon>Pseudomonadati</taxon>
        <taxon>Bacteroidota</taxon>
        <taxon>Bacteroidia</taxon>
        <taxon>Bacteroidales</taxon>
        <taxon>Bacteroidaceae</taxon>
        <taxon>Bacteroides</taxon>
    </lineage>
</organism>
<dbReference type="EMBL" id="ADLF01000001">
    <property type="protein sequence ID" value="EKU92700.1"/>
    <property type="molecule type" value="Genomic_DNA"/>
</dbReference>
<dbReference type="eggNOG" id="ENOG5031GH7">
    <property type="taxonomic scope" value="Bacteria"/>
</dbReference>
<name>K9EU22_9BACE</name>